<protein>
    <submittedName>
        <fullName evidence="9">TRIC cation channel family protein</fullName>
    </submittedName>
</protein>
<gene>
    <name evidence="9" type="ORF">V8G57_24310</name>
</gene>
<feature type="transmembrane region" description="Helical" evidence="7">
    <location>
        <begin position="94"/>
        <end position="114"/>
    </location>
</feature>
<evidence type="ECO:0000256" key="1">
    <source>
        <dbReference type="ARBA" id="ARBA00004651"/>
    </source>
</evidence>
<evidence type="ECO:0000313" key="9">
    <source>
        <dbReference type="EMBL" id="MEM4990533.1"/>
    </source>
</evidence>
<feature type="domain" description="Glycine transporter" evidence="8">
    <location>
        <begin position="101"/>
        <end position="173"/>
    </location>
</feature>
<feature type="domain" description="Glycine transporter" evidence="8">
    <location>
        <begin position="14"/>
        <end position="88"/>
    </location>
</feature>
<dbReference type="PANTHER" id="PTHR30506:SF3">
    <property type="entry name" value="UPF0126 INNER MEMBRANE PROTEIN YADS-RELATED"/>
    <property type="match status" value="1"/>
</dbReference>
<keyword evidence="5 7" id="KW-1133">Transmembrane helix</keyword>
<organism evidence="9 10">
    <name type="scientific">Collimonas rhizosphaerae</name>
    <dbReference type="NCBI Taxonomy" id="3126357"/>
    <lineage>
        <taxon>Bacteria</taxon>
        <taxon>Pseudomonadati</taxon>
        <taxon>Pseudomonadota</taxon>
        <taxon>Betaproteobacteria</taxon>
        <taxon>Burkholderiales</taxon>
        <taxon>Oxalobacteraceae</taxon>
        <taxon>Collimonas</taxon>
    </lineage>
</organism>
<dbReference type="EMBL" id="JBANDC010000026">
    <property type="protein sequence ID" value="MEM4990533.1"/>
    <property type="molecule type" value="Genomic_DNA"/>
</dbReference>
<accession>A0ABU9Q2P0</accession>
<dbReference type="InterPro" id="IPR005115">
    <property type="entry name" value="Gly_transporter"/>
</dbReference>
<dbReference type="RefSeq" id="WP_342831560.1">
    <property type="nucleotide sequence ID" value="NZ_JBANDC010000026.1"/>
</dbReference>
<evidence type="ECO:0000256" key="7">
    <source>
        <dbReference type="SAM" id="Phobius"/>
    </source>
</evidence>
<evidence type="ECO:0000256" key="4">
    <source>
        <dbReference type="ARBA" id="ARBA00022692"/>
    </source>
</evidence>
<evidence type="ECO:0000256" key="5">
    <source>
        <dbReference type="ARBA" id="ARBA00022989"/>
    </source>
</evidence>
<sequence>MNRIKLKTETIVLAADLAGTLVFAIEGALSAMRGGLDLLGVMVISFVAALGGGVIRDLLIGAAPPNAIRDWRYPVPTFLAGLLTFVFHSTVQGFPATLVLVLDAAGLALFAVAGVEKAVLFGIRPFVAMLMGTVTGVGGGVVRDILLARVPAVLQTDIYATAAFFGAFSVLAARRLGMAPGPAALLGGAACFTLRLAAVSYGWHLPKAVL</sequence>
<evidence type="ECO:0000256" key="3">
    <source>
        <dbReference type="ARBA" id="ARBA00022475"/>
    </source>
</evidence>
<feature type="transmembrane region" description="Helical" evidence="7">
    <location>
        <begin position="158"/>
        <end position="176"/>
    </location>
</feature>
<proteinExistence type="inferred from homology"/>
<evidence type="ECO:0000313" key="10">
    <source>
        <dbReference type="Proteomes" id="UP001495910"/>
    </source>
</evidence>
<keyword evidence="10" id="KW-1185">Reference proteome</keyword>
<keyword evidence="4 7" id="KW-0812">Transmembrane</keyword>
<comment type="similarity">
    <text evidence="2">Belongs to the UPF0126 family.</text>
</comment>
<comment type="caution">
    <text evidence="9">The sequence shown here is derived from an EMBL/GenBank/DDBJ whole genome shotgun (WGS) entry which is preliminary data.</text>
</comment>
<keyword evidence="6 7" id="KW-0472">Membrane</keyword>
<dbReference type="PANTHER" id="PTHR30506">
    <property type="entry name" value="INNER MEMBRANE PROTEIN"/>
    <property type="match status" value="1"/>
</dbReference>
<dbReference type="Pfam" id="PF03458">
    <property type="entry name" value="Gly_transporter"/>
    <property type="match status" value="2"/>
</dbReference>
<reference evidence="9 10" key="1">
    <citation type="submission" date="2024-02" db="EMBL/GenBank/DDBJ databases">
        <title>Draft genome sequence of Collimonas sp. strain H4R21, an effective mineral-weathering bacterial strain isolated from the beech rhizosphere.</title>
        <authorList>
            <person name="Morin E."/>
            <person name="Uroz S."/>
            <person name="Leveau J.H.J."/>
            <person name="Kumar R."/>
            <person name="Rey M.W."/>
            <person name="Pham J."/>
        </authorList>
    </citation>
    <scope>NUCLEOTIDE SEQUENCE [LARGE SCALE GENOMIC DNA]</scope>
    <source>
        <strain evidence="9 10">H4R21</strain>
    </source>
</reference>
<evidence type="ECO:0000256" key="2">
    <source>
        <dbReference type="ARBA" id="ARBA00008193"/>
    </source>
</evidence>
<dbReference type="Proteomes" id="UP001495910">
    <property type="component" value="Unassembled WGS sequence"/>
</dbReference>
<name>A0ABU9Q2P0_9BURK</name>
<evidence type="ECO:0000259" key="8">
    <source>
        <dbReference type="Pfam" id="PF03458"/>
    </source>
</evidence>
<comment type="subcellular location">
    <subcellularLocation>
        <location evidence="1">Cell membrane</location>
        <topology evidence="1">Multi-pass membrane protein</topology>
    </subcellularLocation>
</comment>
<keyword evidence="3" id="KW-1003">Cell membrane</keyword>
<feature type="transmembrane region" description="Helical" evidence="7">
    <location>
        <begin position="126"/>
        <end position="146"/>
    </location>
</feature>
<evidence type="ECO:0000256" key="6">
    <source>
        <dbReference type="ARBA" id="ARBA00023136"/>
    </source>
</evidence>
<feature type="transmembrane region" description="Helical" evidence="7">
    <location>
        <begin position="183"/>
        <end position="203"/>
    </location>
</feature>
<feature type="transmembrane region" description="Helical" evidence="7">
    <location>
        <begin position="38"/>
        <end position="59"/>
    </location>
</feature>